<dbReference type="AlphaFoldDB" id="A0AA86MVU1"/>
<dbReference type="Proteomes" id="UP001179121">
    <property type="component" value="Chromosome"/>
</dbReference>
<dbReference type="KEGG" id="nti:DNFV4_00327"/>
<evidence type="ECO:0000313" key="1">
    <source>
        <dbReference type="EMBL" id="CAI4029907.1"/>
    </source>
</evidence>
<evidence type="ECO:0000313" key="2">
    <source>
        <dbReference type="Proteomes" id="UP001179121"/>
    </source>
</evidence>
<accession>A0AA86MVU1</accession>
<gene>
    <name evidence="1" type="ORF">DNFV4_00327</name>
</gene>
<protein>
    <submittedName>
        <fullName evidence="1">Uncharacterized protein</fullName>
    </submittedName>
</protein>
<reference evidence="1" key="1">
    <citation type="submission" date="2022-10" db="EMBL/GenBank/DDBJ databases">
        <authorList>
            <person name="Koch H."/>
        </authorList>
    </citation>
    <scope>NUCLEOTIDE SEQUENCE</scope>
    <source>
        <strain evidence="1">DNF</strain>
    </source>
</reference>
<keyword evidence="2" id="KW-1185">Reference proteome</keyword>
<dbReference type="EMBL" id="OX365700">
    <property type="protein sequence ID" value="CAI4029907.1"/>
    <property type="molecule type" value="Genomic_DNA"/>
</dbReference>
<dbReference type="RefSeq" id="WP_289266921.1">
    <property type="nucleotide sequence ID" value="NZ_OX365700.1"/>
</dbReference>
<proteinExistence type="predicted"/>
<name>A0AA86MVU1_9BACT</name>
<sequence>MNCPRCQGLMVEDHFIDLQESMGPHWVTVMRCMNCGNVVDPGIAVNRLWAETSRTAVARSSKDESVIPQDARQAA</sequence>
<organism evidence="1 2">
    <name type="scientific">Nitrospira tepida</name>
    <dbReference type="NCBI Taxonomy" id="2973512"/>
    <lineage>
        <taxon>Bacteria</taxon>
        <taxon>Pseudomonadati</taxon>
        <taxon>Nitrospirota</taxon>
        <taxon>Nitrospiria</taxon>
        <taxon>Nitrospirales</taxon>
        <taxon>Nitrospiraceae</taxon>
        <taxon>Nitrospira</taxon>
    </lineage>
</organism>